<dbReference type="SFLD" id="SFLDG01150">
    <property type="entry name" value="Main.1:_Beta-like"/>
    <property type="match status" value="1"/>
</dbReference>
<dbReference type="GO" id="GO:0004364">
    <property type="term" value="F:glutathione transferase activity"/>
    <property type="evidence" value="ECO:0007669"/>
    <property type="project" value="UniProtKB-EC"/>
</dbReference>
<dbReference type="PANTHER" id="PTHR44051:SF9">
    <property type="entry name" value="GLUTATHIONE S-TRANSFERASE 1"/>
    <property type="match status" value="1"/>
</dbReference>
<dbReference type="PROSITE" id="PS50404">
    <property type="entry name" value="GST_NTER"/>
    <property type="match status" value="1"/>
</dbReference>
<dbReference type="InterPro" id="IPR036249">
    <property type="entry name" value="Thioredoxin-like_sf"/>
</dbReference>
<organism evidence="6 7">
    <name type="scientific">Sphingobium yanoikuyae</name>
    <name type="common">Sphingomonas yanoikuyae</name>
    <dbReference type="NCBI Taxonomy" id="13690"/>
    <lineage>
        <taxon>Bacteria</taxon>
        <taxon>Pseudomonadati</taxon>
        <taxon>Pseudomonadota</taxon>
        <taxon>Alphaproteobacteria</taxon>
        <taxon>Sphingomonadales</taxon>
        <taxon>Sphingomonadaceae</taxon>
        <taxon>Sphingobium</taxon>
    </lineage>
</organism>
<dbReference type="PANTHER" id="PTHR44051">
    <property type="entry name" value="GLUTATHIONE S-TRANSFERASE-RELATED"/>
    <property type="match status" value="1"/>
</dbReference>
<proteinExistence type="predicted"/>
<accession>A0A9X7U7W4</accession>
<dbReference type="Gene3D" id="3.40.30.10">
    <property type="entry name" value="Glutaredoxin"/>
    <property type="match status" value="1"/>
</dbReference>
<dbReference type="Gene3D" id="1.20.1050.10">
    <property type="match status" value="1"/>
</dbReference>
<dbReference type="SUPFAM" id="SSF52833">
    <property type="entry name" value="Thioredoxin-like"/>
    <property type="match status" value="1"/>
</dbReference>
<evidence type="ECO:0000259" key="5">
    <source>
        <dbReference type="PROSITE" id="PS50405"/>
    </source>
</evidence>
<sequence>MLTVHHLGISQSDRIVWLCEELAIPYELVLYERDPVTRLAPATYKALHPSGTAPVITEDTLVLAESGAIIDYIVARHGNGRLTLPSDHPDFASYLYWYHFANGSLMPCMMTRMGEGGMVQVMHDRAARNLAALETHFAQGHAWLAGDTFTVADIMIMFPLTTMRSFVPLDLSPYPNLRAYLRRVTERPAFQAAKAKADPDLELLID</sequence>
<dbReference type="Pfam" id="PF00043">
    <property type="entry name" value="GST_C"/>
    <property type="match status" value="1"/>
</dbReference>
<dbReference type="InterPro" id="IPR004046">
    <property type="entry name" value="GST_C"/>
</dbReference>
<dbReference type="FunFam" id="3.40.30.10:FF:000156">
    <property type="entry name" value="Glutathione S-transferase 1"/>
    <property type="match status" value="1"/>
</dbReference>
<evidence type="ECO:0000259" key="4">
    <source>
        <dbReference type="PROSITE" id="PS50404"/>
    </source>
</evidence>
<dbReference type="InterPro" id="IPR004045">
    <property type="entry name" value="Glutathione_S-Trfase_N"/>
</dbReference>
<feature type="domain" description="GST N-terminal" evidence="4">
    <location>
        <begin position="1"/>
        <end position="81"/>
    </location>
</feature>
<dbReference type="InterPro" id="IPR040079">
    <property type="entry name" value="Glutathione_S-Trfase"/>
</dbReference>
<dbReference type="GO" id="GO:0005737">
    <property type="term" value="C:cytoplasm"/>
    <property type="evidence" value="ECO:0007669"/>
    <property type="project" value="UniProtKB-ARBA"/>
</dbReference>
<name>A0A9X7U7W4_SPHYA</name>
<dbReference type="EMBL" id="CP060122">
    <property type="protein sequence ID" value="QNG43534.1"/>
    <property type="molecule type" value="Genomic_DNA"/>
</dbReference>
<evidence type="ECO:0000313" key="6">
    <source>
        <dbReference type="EMBL" id="QNG43534.1"/>
    </source>
</evidence>
<dbReference type="CDD" id="cd03046">
    <property type="entry name" value="GST_N_GTT1_like"/>
    <property type="match status" value="1"/>
</dbReference>
<dbReference type="AlphaFoldDB" id="A0A9X7U7W4"/>
<dbReference type="Pfam" id="PF13409">
    <property type="entry name" value="GST_N_2"/>
    <property type="match status" value="1"/>
</dbReference>
<reference evidence="6 7" key="1">
    <citation type="submission" date="2020-07" db="EMBL/GenBank/DDBJ databases">
        <title>Whole genome sequence of Sphingobium yanoikuyae A3.</title>
        <authorList>
            <person name="Han S.-S."/>
        </authorList>
    </citation>
    <scope>NUCLEOTIDE SEQUENCE [LARGE SCALE GENOMIC DNA]</scope>
    <source>
        <strain evidence="6 7">A3</strain>
    </source>
</reference>
<dbReference type="SFLD" id="SFLDG00358">
    <property type="entry name" value="Main_(cytGST)"/>
    <property type="match status" value="1"/>
</dbReference>
<dbReference type="Proteomes" id="UP000515377">
    <property type="component" value="Chromosome"/>
</dbReference>
<comment type="catalytic activity">
    <reaction evidence="3">
        <text>RX + glutathione = an S-substituted glutathione + a halide anion + H(+)</text>
        <dbReference type="Rhea" id="RHEA:16437"/>
        <dbReference type="ChEBI" id="CHEBI:15378"/>
        <dbReference type="ChEBI" id="CHEBI:16042"/>
        <dbReference type="ChEBI" id="CHEBI:17792"/>
        <dbReference type="ChEBI" id="CHEBI:57925"/>
        <dbReference type="ChEBI" id="CHEBI:90779"/>
        <dbReference type="EC" id="2.5.1.18"/>
    </reaction>
</comment>
<dbReference type="GO" id="GO:0004601">
    <property type="term" value="F:peroxidase activity"/>
    <property type="evidence" value="ECO:0007669"/>
    <property type="project" value="UniProtKB-ARBA"/>
</dbReference>
<protein>
    <recommendedName>
        <fullName evidence="1">glutathione transferase</fullName>
        <ecNumber evidence="1">2.5.1.18</ecNumber>
    </recommendedName>
</protein>
<evidence type="ECO:0000256" key="2">
    <source>
        <dbReference type="ARBA" id="ARBA00022679"/>
    </source>
</evidence>
<evidence type="ECO:0000256" key="3">
    <source>
        <dbReference type="ARBA" id="ARBA00047960"/>
    </source>
</evidence>
<dbReference type="PROSITE" id="PS50405">
    <property type="entry name" value="GST_CTER"/>
    <property type="match status" value="1"/>
</dbReference>
<dbReference type="InterPro" id="IPR036282">
    <property type="entry name" value="Glutathione-S-Trfase_C_sf"/>
</dbReference>
<evidence type="ECO:0000256" key="1">
    <source>
        <dbReference type="ARBA" id="ARBA00012452"/>
    </source>
</evidence>
<dbReference type="EC" id="2.5.1.18" evidence="1"/>
<feature type="domain" description="GST C-terminal" evidence="5">
    <location>
        <begin position="87"/>
        <end position="203"/>
    </location>
</feature>
<gene>
    <name evidence="6" type="ORF">H3V42_16315</name>
</gene>
<keyword evidence="2" id="KW-0808">Transferase</keyword>
<dbReference type="SUPFAM" id="SSF47616">
    <property type="entry name" value="GST C-terminal domain-like"/>
    <property type="match status" value="1"/>
</dbReference>
<evidence type="ECO:0000313" key="7">
    <source>
        <dbReference type="Proteomes" id="UP000515377"/>
    </source>
</evidence>
<dbReference type="SFLD" id="SFLDS00019">
    <property type="entry name" value="Glutathione_Transferase_(cytos"/>
    <property type="match status" value="1"/>
</dbReference>
<dbReference type="InterPro" id="IPR010987">
    <property type="entry name" value="Glutathione-S-Trfase_C-like"/>
</dbReference>